<feature type="transmembrane region" description="Helical" evidence="1">
    <location>
        <begin position="453"/>
        <end position="472"/>
    </location>
</feature>
<dbReference type="SUPFAM" id="SSF53474">
    <property type="entry name" value="alpha/beta-Hydrolases"/>
    <property type="match status" value="1"/>
</dbReference>
<dbReference type="EMBL" id="JBHTKR010000003">
    <property type="protein sequence ID" value="MFD1194442.1"/>
    <property type="molecule type" value="Genomic_DNA"/>
</dbReference>
<dbReference type="Proteomes" id="UP001597151">
    <property type="component" value="Unassembled WGS sequence"/>
</dbReference>
<keyword evidence="1" id="KW-1133">Transmembrane helix</keyword>
<feature type="transmembrane region" description="Helical" evidence="1">
    <location>
        <begin position="307"/>
        <end position="328"/>
    </location>
</feature>
<keyword evidence="1" id="KW-0812">Transmembrane</keyword>
<dbReference type="Gene3D" id="3.40.50.1820">
    <property type="entry name" value="alpha/beta hydrolase"/>
    <property type="match status" value="1"/>
</dbReference>
<dbReference type="InterPro" id="IPR029058">
    <property type="entry name" value="AB_hydrolase_fold"/>
</dbReference>
<protein>
    <submittedName>
        <fullName evidence="3">Alpha/beta hydrolase</fullName>
    </submittedName>
</protein>
<keyword evidence="4" id="KW-1185">Reference proteome</keyword>
<feature type="transmembrane region" description="Helical" evidence="1">
    <location>
        <begin position="340"/>
        <end position="358"/>
    </location>
</feature>
<feature type="transmembrane region" description="Helical" evidence="1">
    <location>
        <begin position="431"/>
        <end position="447"/>
    </location>
</feature>
<feature type="transmembrane region" description="Helical" evidence="1">
    <location>
        <begin position="484"/>
        <end position="507"/>
    </location>
</feature>
<feature type="transmembrane region" description="Helical" evidence="1">
    <location>
        <begin position="365"/>
        <end position="385"/>
    </location>
</feature>
<dbReference type="Pfam" id="PF12146">
    <property type="entry name" value="Hydrolase_4"/>
    <property type="match status" value="1"/>
</dbReference>
<proteinExistence type="predicted"/>
<comment type="caution">
    <text evidence="3">The sequence shown here is derived from an EMBL/GenBank/DDBJ whole genome shotgun (WGS) entry which is preliminary data.</text>
</comment>
<dbReference type="InterPro" id="IPR022742">
    <property type="entry name" value="Hydrolase_4"/>
</dbReference>
<dbReference type="RefSeq" id="WP_380789919.1">
    <property type="nucleotide sequence ID" value="NZ_JBHTKR010000003.1"/>
</dbReference>
<keyword evidence="3" id="KW-0378">Hydrolase</keyword>
<reference evidence="4" key="1">
    <citation type="journal article" date="2019" name="Int. J. Syst. Evol. Microbiol.">
        <title>The Global Catalogue of Microorganisms (GCM) 10K type strain sequencing project: providing services to taxonomists for standard genome sequencing and annotation.</title>
        <authorList>
            <consortium name="The Broad Institute Genomics Platform"/>
            <consortium name="The Broad Institute Genome Sequencing Center for Infectious Disease"/>
            <person name="Wu L."/>
            <person name="Ma J."/>
        </authorList>
    </citation>
    <scope>NUCLEOTIDE SEQUENCE [LARGE SCALE GENOMIC DNA]</scope>
    <source>
        <strain evidence="4">CCUG 55328</strain>
    </source>
</reference>
<gene>
    <name evidence="3" type="ORF">ACFQ3C_07150</name>
</gene>
<evidence type="ECO:0000259" key="2">
    <source>
        <dbReference type="Pfam" id="PF12146"/>
    </source>
</evidence>
<feature type="domain" description="Serine aminopeptidase S33" evidence="2">
    <location>
        <begin position="70"/>
        <end position="181"/>
    </location>
</feature>
<feature type="transmembrane region" description="Helical" evidence="1">
    <location>
        <begin position="400"/>
        <end position="419"/>
    </location>
</feature>
<name>A0ABW3TEH5_9RHOB</name>
<keyword evidence="1" id="KW-0472">Membrane</keyword>
<evidence type="ECO:0000256" key="1">
    <source>
        <dbReference type="SAM" id="Phobius"/>
    </source>
</evidence>
<organism evidence="3 4">
    <name type="scientific">Seohaeicola saemankumensis</name>
    <dbReference type="NCBI Taxonomy" id="481181"/>
    <lineage>
        <taxon>Bacteria</taxon>
        <taxon>Pseudomonadati</taxon>
        <taxon>Pseudomonadota</taxon>
        <taxon>Alphaproteobacteria</taxon>
        <taxon>Rhodobacterales</taxon>
        <taxon>Roseobacteraceae</taxon>
        <taxon>Seohaeicola</taxon>
    </lineage>
</organism>
<dbReference type="GO" id="GO:0016787">
    <property type="term" value="F:hydrolase activity"/>
    <property type="evidence" value="ECO:0007669"/>
    <property type="project" value="UniProtKB-KW"/>
</dbReference>
<evidence type="ECO:0000313" key="3">
    <source>
        <dbReference type="EMBL" id="MFD1194442.1"/>
    </source>
</evidence>
<evidence type="ECO:0000313" key="4">
    <source>
        <dbReference type="Proteomes" id="UP001597151"/>
    </source>
</evidence>
<sequence>MPPAPPHRPDPVARRRKTLWRQAVLLLGLGLASLALWQLERARQGLQIESLIAADSPVTRAALPGADGPLVIVAHGFAGSRQMMQGYALPLARAGYRVWSFDFQGHGRNTVPMSGDVTVIEGTTMRLVDQTLAVVNAARAAEGWTGPVALLGHSMATDIIIRTAAADPGIGPIVAISAFSQAVTPDFPADMLLISGQAEPPLRRFALAALHMVDPKAAEGQTVTDGAVRRAAIVAPGVEHVGVLFSRAGQAAALDWFDQSFGRVSDVTPPATGRWLALLLAAVVVLAWPLSGYLPKLGKPVAQVTRGQFALAIMLPAVLAPVLAVMLGLQTLPVLVADHLAVHLLIYGGLQLAILWRFGLRPGPLSLPAAGFVLLWGLGAFGLTLDRYGANFLPTVDRGWIIAALALGAVPFMLADALISGAGHGTWGRRILARLGFLVSLGIAVALDPEGLFFLVMIAPVILLFYVVHGLMGRWVARRSGAAAAGLGLGLVLAWALGVSFPLFSAIG</sequence>
<feature type="transmembrane region" description="Helical" evidence="1">
    <location>
        <begin position="275"/>
        <end position="295"/>
    </location>
</feature>
<accession>A0ABW3TEH5</accession>